<dbReference type="Gene3D" id="3.30.420.40">
    <property type="match status" value="1"/>
</dbReference>
<dbReference type="InterPro" id="IPR000407">
    <property type="entry name" value="GDA1_CD39_NTPase"/>
</dbReference>
<protein>
    <recommendedName>
        <fullName evidence="9">Apyrase</fullName>
    </recommendedName>
</protein>
<name>A0A484MQ36_9ASTE</name>
<dbReference type="AlphaFoldDB" id="A0A484MQ36"/>
<evidence type="ECO:0000256" key="5">
    <source>
        <dbReference type="SAM" id="MobiDB-lite"/>
    </source>
</evidence>
<evidence type="ECO:0000256" key="6">
    <source>
        <dbReference type="SAM" id="Phobius"/>
    </source>
</evidence>
<evidence type="ECO:0000256" key="2">
    <source>
        <dbReference type="ARBA" id="ARBA00022801"/>
    </source>
</evidence>
<comment type="similarity">
    <text evidence="1">Belongs to the GDA1/CD39 NTPase family.</text>
</comment>
<feature type="region of interest" description="Disordered" evidence="5">
    <location>
        <begin position="21"/>
        <end position="49"/>
    </location>
</feature>
<evidence type="ECO:0000313" key="7">
    <source>
        <dbReference type="EMBL" id="VFQ90627.1"/>
    </source>
</evidence>
<accession>A0A484MQ36</accession>
<dbReference type="Gene3D" id="3.30.420.150">
    <property type="entry name" value="Exopolyphosphatase. Domain 2"/>
    <property type="match status" value="1"/>
</dbReference>
<organism evidence="7 8">
    <name type="scientific">Cuscuta campestris</name>
    <dbReference type="NCBI Taxonomy" id="132261"/>
    <lineage>
        <taxon>Eukaryota</taxon>
        <taxon>Viridiplantae</taxon>
        <taxon>Streptophyta</taxon>
        <taxon>Embryophyta</taxon>
        <taxon>Tracheophyta</taxon>
        <taxon>Spermatophyta</taxon>
        <taxon>Magnoliopsida</taxon>
        <taxon>eudicotyledons</taxon>
        <taxon>Gunneridae</taxon>
        <taxon>Pentapetalae</taxon>
        <taxon>asterids</taxon>
        <taxon>lamiids</taxon>
        <taxon>Solanales</taxon>
        <taxon>Convolvulaceae</taxon>
        <taxon>Cuscuteae</taxon>
        <taxon>Cuscuta</taxon>
        <taxon>Cuscuta subgen. Grammica</taxon>
        <taxon>Cuscuta sect. Cleistogrammica</taxon>
    </lineage>
</organism>
<feature type="region of interest" description="Disordered" evidence="5">
    <location>
        <begin position="713"/>
        <end position="753"/>
    </location>
</feature>
<keyword evidence="4" id="KW-0067">ATP-binding</keyword>
<keyword evidence="6" id="KW-0472">Membrane</keyword>
<sequence>MVLSGISKSFTALVASFSTQKTPTSPYVSPGIPPLSGSVPSAGRKNKLRPTSSLQDFSAYQQNNAEYDHLNPETERLSNKSKQATFFVRENAGSSFSKEKGSPRNHSKRKKLLISCMIFCFLVVASVLCVSISYYFKLSEGGSRFYVVLDCGSTGTRIYVYQASFDHNNDKGLPILLKSMPEGFQIKSKSLSGRAYNRMETEPGLDKLVHNISGLNRAIKPLIQWAENQIPKNAHKTTSLFLYATAGVRRLPDSDSKWILDNSWSLLRSSPFLCKREWVKIISGEDEAYFGWIALNYNAGVLGTTKPKKETFGALDLGGSSLQVTFESNEESSNNYASTRLNLRIGHLNYQLTAYSLPGYGLNDAFDKSVAYLLRKKYPKVNNADLVSGNVEVKHPCLQSGYKEKYVCYSCVSTSPESENSPSGARKEFTKGGKHGVSIQLIGAPKWDECSSIANIVVNSSEGSFEGRRPHPSGQFYAMSGFFVVYRFFNLTSDATLDVVLQKGKKFCKKNWASAKKSVAPQPFIEQYCFRAPYIAFLLREGLNVRDGNIIIDSGRTTWALGVALFEAGKEVSNKIDSQRYELFRAKIKTILPLVGLVASLFVIFCALLCIGNLIPKFFGKPYLPLFRHNNASTASIMPNPFRFQRWSPINTGDEREKLPLSPTIASTQRSGYGFGGKGVQLGEGLSSVYPSSSGVSHSISSGCLVGQMQFGSSDTMGSFRPPHRSQQRLQSRRSQSREDLHSSLADSNLAKV</sequence>
<dbReference type="OrthoDB" id="6372431at2759"/>
<keyword evidence="4" id="KW-0547">Nucleotide-binding</keyword>
<dbReference type="GO" id="GO:0016020">
    <property type="term" value="C:membrane"/>
    <property type="evidence" value="ECO:0007669"/>
    <property type="project" value="TreeGrafter"/>
</dbReference>
<keyword evidence="6" id="KW-0812">Transmembrane</keyword>
<dbReference type="PANTHER" id="PTHR11782">
    <property type="entry name" value="ADENOSINE/GUANOSINE DIPHOSPHATASE"/>
    <property type="match status" value="1"/>
</dbReference>
<feature type="active site" description="Proton acceptor" evidence="3">
    <location>
        <position position="287"/>
    </location>
</feature>
<gene>
    <name evidence="7" type="ORF">CCAM_LOCUS32403</name>
</gene>
<keyword evidence="2" id="KW-0378">Hydrolase</keyword>
<dbReference type="PANTHER" id="PTHR11782:SF125">
    <property type="entry name" value="APYRASE 7-RELATED"/>
    <property type="match status" value="1"/>
</dbReference>
<dbReference type="Pfam" id="PF01150">
    <property type="entry name" value="GDA1_CD39"/>
    <property type="match status" value="1"/>
</dbReference>
<dbReference type="Proteomes" id="UP000595140">
    <property type="component" value="Unassembled WGS sequence"/>
</dbReference>
<dbReference type="CDD" id="cd24043">
    <property type="entry name" value="ASKHA_NBD_AtAPY7-like"/>
    <property type="match status" value="1"/>
</dbReference>
<dbReference type="GO" id="GO:0005524">
    <property type="term" value="F:ATP binding"/>
    <property type="evidence" value="ECO:0007669"/>
    <property type="project" value="UniProtKB-KW"/>
</dbReference>
<keyword evidence="8" id="KW-1185">Reference proteome</keyword>
<feature type="transmembrane region" description="Helical" evidence="6">
    <location>
        <begin position="591"/>
        <end position="615"/>
    </location>
</feature>
<keyword evidence="6" id="KW-1133">Transmembrane helix</keyword>
<dbReference type="GO" id="GO:0009134">
    <property type="term" value="P:nucleoside diphosphate catabolic process"/>
    <property type="evidence" value="ECO:0007669"/>
    <property type="project" value="TreeGrafter"/>
</dbReference>
<dbReference type="GO" id="GO:0017110">
    <property type="term" value="F:nucleoside diphosphate phosphatase activity"/>
    <property type="evidence" value="ECO:0007669"/>
    <property type="project" value="TreeGrafter"/>
</dbReference>
<feature type="transmembrane region" description="Helical" evidence="6">
    <location>
        <begin position="112"/>
        <end position="136"/>
    </location>
</feature>
<evidence type="ECO:0000256" key="1">
    <source>
        <dbReference type="ARBA" id="ARBA00009283"/>
    </source>
</evidence>
<proteinExistence type="inferred from homology"/>
<dbReference type="EMBL" id="OOIL02004148">
    <property type="protein sequence ID" value="VFQ90627.1"/>
    <property type="molecule type" value="Genomic_DNA"/>
</dbReference>
<evidence type="ECO:0000256" key="3">
    <source>
        <dbReference type="PIRSR" id="PIRSR600407-1"/>
    </source>
</evidence>
<evidence type="ECO:0000256" key="4">
    <source>
        <dbReference type="PIRSR" id="PIRSR600407-2"/>
    </source>
</evidence>
<feature type="binding site" evidence="4">
    <location>
        <begin position="319"/>
        <end position="323"/>
    </location>
    <ligand>
        <name>ATP</name>
        <dbReference type="ChEBI" id="CHEBI:30616"/>
    </ligand>
</feature>
<reference evidence="7 8" key="1">
    <citation type="submission" date="2018-04" db="EMBL/GenBank/DDBJ databases">
        <authorList>
            <person name="Vogel A."/>
        </authorList>
    </citation>
    <scope>NUCLEOTIDE SEQUENCE [LARGE SCALE GENOMIC DNA]</scope>
</reference>
<evidence type="ECO:0000313" key="8">
    <source>
        <dbReference type="Proteomes" id="UP000595140"/>
    </source>
</evidence>
<evidence type="ECO:0008006" key="9">
    <source>
        <dbReference type="Google" id="ProtNLM"/>
    </source>
</evidence>